<feature type="transmembrane region" description="Helical" evidence="7">
    <location>
        <begin position="56"/>
        <end position="75"/>
    </location>
</feature>
<keyword evidence="2" id="KW-0813">Transport</keyword>
<comment type="subcellular location">
    <subcellularLocation>
        <location evidence="1">Membrane</location>
        <topology evidence="1">Multi-pass membrane protein</topology>
    </subcellularLocation>
</comment>
<feature type="domain" description="Amino acid permease/ SLC12A" evidence="8">
    <location>
        <begin position="53"/>
        <end position="506"/>
    </location>
</feature>
<feature type="transmembrane region" description="Helical" evidence="7">
    <location>
        <begin position="138"/>
        <end position="156"/>
    </location>
</feature>
<evidence type="ECO:0000256" key="5">
    <source>
        <dbReference type="ARBA" id="ARBA00022989"/>
    </source>
</evidence>
<name>A0A6G1IL97_9PLEO</name>
<dbReference type="Gene3D" id="1.20.1740.10">
    <property type="entry name" value="Amino acid/polyamine transporter I"/>
    <property type="match status" value="1"/>
</dbReference>
<sequence>MAANAYVDPEKGAPPRVSHTFADHRRGSQLDTANEAIVTEDTNQLKRGLHGRHMQMIAVGGAIGAGLFVGSGSALHSGGPGSLLICFMIIGFMIMFMMQALAELAVMYPVNGAFYQYIVRFVDPSWGFAIGWDYAIQWLTILPFEITAAGITIDYWKHYNIGIWIAVFLTVLTIIQFFGVRGYGEVEFVLSMIKIAACTGFIIFGIIVNCGGVPTDNRGYIGARYWHSPEEAFRNGFKGFCSVFVTASFAFGGTELTGLAAAEAENPRKQIPKATKQVFWRITFFYVVNLFILGLIVPSSSEVLLGSSGANTKASPFVLAITLAGVKGLPSVFNTVITVAVISVANSATYASTRTIQAMAANGMAPKFLAYVDSKGRPIPTIILQLLFGLLAFINEASETGGVIFGWLLALSGIANFFVYGSICIAHIRFRQAWKHQGHDVSELSYRASFGVIGSYICVVMNFLCLAAQFYVALWPIGGSPDAEAFFSAYIALPLIIFLYFVWKAYSWTRYPSHRRLFVPIKDIDVMTGMREDQAALSGIGVDEEVRRSSIEALELEKKKGLMGYVRRFTEGLF</sequence>
<keyword evidence="10" id="KW-1185">Reference proteome</keyword>
<dbReference type="InterPro" id="IPR004841">
    <property type="entry name" value="AA-permease/SLC12A_dom"/>
</dbReference>
<dbReference type="OrthoDB" id="3900342at2759"/>
<gene>
    <name evidence="9" type="ORF">K458DRAFT_375986</name>
</gene>
<dbReference type="PANTHER" id="PTHR43341:SF1">
    <property type="entry name" value="GENERAL AMINO-ACID PERMEASE GAP1"/>
    <property type="match status" value="1"/>
</dbReference>
<organism evidence="9 10">
    <name type="scientific">Lentithecium fluviatile CBS 122367</name>
    <dbReference type="NCBI Taxonomy" id="1168545"/>
    <lineage>
        <taxon>Eukaryota</taxon>
        <taxon>Fungi</taxon>
        <taxon>Dikarya</taxon>
        <taxon>Ascomycota</taxon>
        <taxon>Pezizomycotina</taxon>
        <taxon>Dothideomycetes</taxon>
        <taxon>Pleosporomycetidae</taxon>
        <taxon>Pleosporales</taxon>
        <taxon>Massarineae</taxon>
        <taxon>Lentitheciaceae</taxon>
        <taxon>Lentithecium</taxon>
    </lineage>
</organism>
<reference evidence="9" key="1">
    <citation type="journal article" date="2020" name="Stud. Mycol.">
        <title>101 Dothideomycetes genomes: a test case for predicting lifestyles and emergence of pathogens.</title>
        <authorList>
            <person name="Haridas S."/>
            <person name="Albert R."/>
            <person name="Binder M."/>
            <person name="Bloem J."/>
            <person name="Labutti K."/>
            <person name="Salamov A."/>
            <person name="Andreopoulos B."/>
            <person name="Baker S."/>
            <person name="Barry K."/>
            <person name="Bills G."/>
            <person name="Bluhm B."/>
            <person name="Cannon C."/>
            <person name="Castanera R."/>
            <person name="Culley D."/>
            <person name="Daum C."/>
            <person name="Ezra D."/>
            <person name="Gonzalez J."/>
            <person name="Henrissat B."/>
            <person name="Kuo A."/>
            <person name="Liang C."/>
            <person name="Lipzen A."/>
            <person name="Lutzoni F."/>
            <person name="Magnuson J."/>
            <person name="Mondo S."/>
            <person name="Nolan M."/>
            <person name="Ohm R."/>
            <person name="Pangilinan J."/>
            <person name="Park H.-J."/>
            <person name="Ramirez L."/>
            <person name="Alfaro M."/>
            <person name="Sun H."/>
            <person name="Tritt A."/>
            <person name="Yoshinaga Y."/>
            <person name="Zwiers L.-H."/>
            <person name="Turgeon B."/>
            <person name="Goodwin S."/>
            <person name="Spatafora J."/>
            <person name="Crous P."/>
            <person name="Grigoriev I."/>
        </authorList>
    </citation>
    <scope>NUCLEOTIDE SEQUENCE</scope>
    <source>
        <strain evidence="9">CBS 122367</strain>
    </source>
</reference>
<accession>A0A6G1IL97</accession>
<feature type="transmembrane region" description="Helical" evidence="7">
    <location>
        <begin position="404"/>
        <end position="428"/>
    </location>
</feature>
<feature type="transmembrane region" description="Helical" evidence="7">
    <location>
        <begin position="449"/>
        <end position="473"/>
    </location>
</feature>
<dbReference type="InterPro" id="IPR004840">
    <property type="entry name" value="Amino_acid_permease_CS"/>
</dbReference>
<feature type="transmembrane region" description="Helical" evidence="7">
    <location>
        <begin position="188"/>
        <end position="208"/>
    </location>
</feature>
<keyword evidence="3 7" id="KW-0812">Transmembrane</keyword>
<dbReference type="InterPro" id="IPR050524">
    <property type="entry name" value="APC_YAT"/>
</dbReference>
<feature type="transmembrane region" description="Helical" evidence="7">
    <location>
        <begin position="81"/>
        <end position="102"/>
    </location>
</feature>
<feature type="transmembrane region" description="Helical" evidence="7">
    <location>
        <begin position="163"/>
        <end position="182"/>
    </location>
</feature>
<evidence type="ECO:0000313" key="9">
    <source>
        <dbReference type="EMBL" id="KAF2678868.1"/>
    </source>
</evidence>
<dbReference type="Proteomes" id="UP000799291">
    <property type="component" value="Unassembled WGS sequence"/>
</dbReference>
<feature type="transmembrane region" description="Helical" evidence="7">
    <location>
        <begin position="485"/>
        <end position="506"/>
    </location>
</feature>
<evidence type="ECO:0000259" key="8">
    <source>
        <dbReference type="Pfam" id="PF00324"/>
    </source>
</evidence>
<dbReference type="PIRSF" id="PIRSF006060">
    <property type="entry name" value="AA_transporter"/>
    <property type="match status" value="1"/>
</dbReference>
<dbReference type="PROSITE" id="PS00218">
    <property type="entry name" value="AMINO_ACID_PERMEASE_1"/>
    <property type="match status" value="1"/>
</dbReference>
<dbReference type="GO" id="GO:0016020">
    <property type="term" value="C:membrane"/>
    <property type="evidence" value="ECO:0007669"/>
    <property type="project" value="UniProtKB-SubCell"/>
</dbReference>
<evidence type="ECO:0000256" key="4">
    <source>
        <dbReference type="ARBA" id="ARBA00022970"/>
    </source>
</evidence>
<feature type="transmembrane region" description="Helical" evidence="7">
    <location>
        <begin position="278"/>
        <end position="297"/>
    </location>
</feature>
<dbReference type="PANTHER" id="PTHR43341">
    <property type="entry name" value="AMINO ACID PERMEASE"/>
    <property type="match status" value="1"/>
</dbReference>
<dbReference type="AlphaFoldDB" id="A0A6G1IL97"/>
<keyword evidence="5 7" id="KW-1133">Transmembrane helix</keyword>
<dbReference type="EMBL" id="MU005608">
    <property type="protein sequence ID" value="KAF2678868.1"/>
    <property type="molecule type" value="Genomic_DNA"/>
</dbReference>
<feature type="transmembrane region" description="Helical" evidence="7">
    <location>
        <begin position="317"/>
        <end position="345"/>
    </location>
</feature>
<evidence type="ECO:0000256" key="7">
    <source>
        <dbReference type="SAM" id="Phobius"/>
    </source>
</evidence>
<keyword evidence="6 7" id="KW-0472">Membrane</keyword>
<evidence type="ECO:0000256" key="2">
    <source>
        <dbReference type="ARBA" id="ARBA00022448"/>
    </source>
</evidence>
<proteinExistence type="predicted"/>
<evidence type="ECO:0000313" key="10">
    <source>
        <dbReference type="Proteomes" id="UP000799291"/>
    </source>
</evidence>
<dbReference type="Pfam" id="PF00324">
    <property type="entry name" value="AA_permease"/>
    <property type="match status" value="1"/>
</dbReference>
<evidence type="ECO:0000256" key="3">
    <source>
        <dbReference type="ARBA" id="ARBA00022692"/>
    </source>
</evidence>
<feature type="transmembrane region" description="Helical" evidence="7">
    <location>
        <begin position="379"/>
        <end position="398"/>
    </location>
</feature>
<dbReference type="FunFam" id="1.20.1740.10:FF:000017">
    <property type="entry name" value="Amino acid permease"/>
    <property type="match status" value="1"/>
</dbReference>
<evidence type="ECO:0000256" key="1">
    <source>
        <dbReference type="ARBA" id="ARBA00004141"/>
    </source>
</evidence>
<protein>
    <submittedName>
        <fullName evidence="9">Amino-acid permease</fullName>
    </submittedName>
</protein>
<dbReference type="GO" id="GO:0015171">
    <property type="term" value="F:amino acid transmembrane transporter activity"/>
    <property type="evidence" value="ECO:0007669"/>
    <property type="project" value="TreeGrafter"/>
</dbReference>
<evidence type="ECO:0000256" key="6">
    <source>
        <dbReference type="ARBA" id="ARBA00023136"/>
    </source>
</evidence>
<keyword evidence="4" id="KW-0029">Amino-acid transport</keyword>